<protein>
    <submittedName>
        <fullName evidence="1">Uncharacterized protein</fullName>
    </submittedName>
</protein>
<sequence>MAICASYKIAKTEWTTVGFQSLVTTARYLMLDNFKIGIVIAKAGYRFGKLPDKLHYFGYEQRSIVLLMLVLELLQAGTKHRLVVGSKYL</sequence>
<dbReference type="Proteomes" id="UP000252139">
    <property type="component" value="Unassembled WGS sequence"/>
</dbReference>
<accession>A0A367JSY5</accession>
<proteinExistence type="predicted"/>
<gene>
    <name evidence="1" type="ORF">CU097_010562</name>
</gene>
<keyword evidence="2" id="KW-1185">Reference proteome</keyword>
<evidence type="ECO:0000313" key="2">
    <source>
        <dbReference type="Proteomes" id="UP000252139"/>
    </source>
</evidence>
<name>A0A367JSY5_RHIAZ</name>
<comment type="caution">
    <text evidence="1">The sequence shown here is derived from an EMBL/GenBank/DDBJ whole genome shotgun (WGS) entry which is preliminary data.</text>
</comment>
<evidence type="ECO:0000313" key="1">
    <source>
        <dbReference type="EMBL" id="RCH93082.1"/>
    </source>
</evidence>
<dbReference type="AlphaFoldDB" id="A0A367JSY5"/>
<dbReference type="EMBL" id="PJQL01000744">
    <property type="protein sequence ID" value="RCH93082.1"/>
    <property type="molecule type" value="Genomic_DNA"/>
</dbReference>
<organism evidence="1 2">
    <name type="scientific">Rhizopus azygosporus</name>
    <name type="common">Rhizopus microsporus var. azygosporus</name>
    <dbReference type="NCBI Taxonomy" id="86630"/>
    <lineage>
        <taxon>Eukaryota</taxon>
        <taxon>Fungi</taxon>
        <taxon>Fungi incertae sedis</taxon>
        <taxon>Mucoromycota</taxon>
        <taxon>Mucoromycotina</taxon>
        <taxon>Mucoromycetes</taxon>
        <taxon>Mucorales</taxon>
        <taxon>Mucorineae</taxon>
        <taxon>Rhizopodaceae</taxon>
        <taxon>Rhizopus</taxon>
    </lineage>
</organism>
<reference evidence="1 2" key="1">
    <citation type="journal article" date="2018" name="G3 (Bethesda)">
        <title>Phylogenetic and Phylogenomic Definition of Rhizopus Species.</title>
        <authorList>
            <person name="Gryganskyi A.P."/>
            <person name="Golan J."/>
            <person name="Dolatabadi S."/>
            <person name="Mondo S."/>
            <person name="Robb S."/>
            <person name="Idnurm A."/>
            <person name="Muszewska A."/>
            <person name="Steczkiewicz K."/>
            <person name="Masonjones S."/>
            <person name="Liao H.L."/>
            <person name="Gajdeczka M.T."/>
            <person name="Anike F."/>
            <person name="Vuek A."/>
            <person name="Anishchenko I.M."/>
            <person name="Voigt K."/>
            <person name="de Hoog G.S."/>
            <person name="Smith M.E."/>
            <person name="Heitman J."/>
            <person name="Vilgalys R."/>
            <person name="Stajich J.E."/>
        </authorList>
    </citation>
    <scope>NUCLEOTIDE SEQUENCE [LARGE SCALE GENOMIC DNA]</scope>
    <source>
        <strain evidence="1 2">CBS 357.93</strain>
    </source>
</reference>